<name>A0ABP9VVC9_9BACT</name>
<dbReference type="EMBL" id="BAABRO010000012">
    <property type="protein sequence ID" value="GAA5509104.1"/>
    <property type="molecule type" value="Genomic_DNA"/>
</dbReference>
<gene>
    <name evidence="1" type="ORF">Rcae01_04573</name>
</gene>
<dbReference type="RefSeq" id="WP_345685883.1">
    <property type="nucleotide sequence ID" value="NZ_BAABRO010000012.1"/>
</dbReference>
<reference evidence="1 2" key="1">
    <citation type="submission" date="2024-02" db="EMBL/GenBank/DDBJ databases">
        <title>Rhodopirellula caenicola NBRC 110016.</title>
        <authorList>
            <person name="Ichikawa N."/>
            <person name="Katano-Makiyama Y."/>
            <person name="Hidaka K."/>
        </authorList>
    </citation>
    <scope>NUCLEOTIDE SEQUENCE [LARGE SCALE GENOMIC DNA]</scope>
    <source>
        <strain evidence="1 2">NBRC 110016</strain>
    </source>
</reference>
<accession>A0ABP9VVC9</accession>
<dbReference type="Proteomes" id="UP001416858">
    <property type="component" value="Unassembled WGS sequence"/>
</dbReference>
<proteinExistence type="predicted"/>
<evidence type="ECO:0000313" key="2">
    <source>
        <dbReference type="Proteomes" id="UP001416858"/>
    </source>
</evidence>
<evidence type="ECO:0000313" key="1">
    <source>
        <dbReference type="EMBL" id="GAA5509104.1"/>
    </source>
</evidence>
<comment type="caution">
    <text evidence="1">The sequence shown here is derived from an EMBL/GenBank/DDBJ whole genome shotgun (WGS) entry which is preliminary data.</text>
</comment>
<sequence length="247" mass="28632">MLNIAMGVALIALVLYLQISRGMYRTVKKNANEMNSELDLDSMNSELESDFLLWKAAFRDELRTHLAALQCDNDLFGFALEPAEDLGNLHFITCVGRESTHEDRDSLTQRFTHVEWSGFLPPNEFEKSLQYLEAIGKKYHDLLIDSATSQYTEAGENFRERWYSEILKVMLECDRQGEFGNIWFKIITFSDFYHSIQVRSFLRLNCNRTFATRCSWLVLKRLGYFIGKIIRSASSRVLRIIGNENPG</sequence>
<protein>
    <submittedName>
        <fullName evidence="1">Uncharacterized protein</fullName>
    </submittedName>
</protein>
<organism evidence="1 2">
    <name type="scientific">Novipirellula caenicola</name>
    <dbReference type="NCBI Taxonomy" id="1536901"/>
    <lineage>
        <taxon>Bacteria</taxon>
        <taxon>Pseudomonadati</taxon>
        <taxon>Planctomycetota</taxon>
        <taxon>Planctomycetia</taxon>
        <taxon>Pirellulales</taxon>
        <taxon>Pirellulaceae</taxon>
        <taxon>Novipirellula</taxon>
    </lineage>
</organism>
<keyword evidence="2" id="KW-1185">Reference proteome</keyword>